<protein>
    <submittedName>
        <fullName evidence="1">Uncharacterized protein</fullName>
    </submittedName>
</protein>
<dbReference type="OrthoDB" id="3693653at2759"/>
<sequence>MSIPPLLPIYSYSPSQQLTQCTTYIESHTNHCVFAGQNLACLPTSTMIALATSQSIQALVTKDPGLDALAHFPAHSRDFLSKRILKGTKRLVVATISQGSDMKFLHNVLRDGTSVDARLPLPHTLRVGDENDEIWSLAVTHGFLEAQRLVCAPVFTIGEYGQVALFFSVVAACNGDADLSGRWWGSYNVPGVETRGKKFMMRVGDGSEIARRDKAWGTSSFGFTCERKDYLTSSCDTAVEQ</sequence>
<dbReference type="EMBL" id="ML976075">
    <property type="protein sequence ID" value="KAF1939753.1"/>
    <property type="molecule type" value="Genomic_DNA"/>
</dbReference>
<accession>A0A6A5SI18</accession>
<dbReference type="Proteomes" id="UP000800038">
    <property type="component" value="Unassembled WGS sequence"/>
</dbReference>
<dbReference type="AlphaFoldDB" id="A0A6A5SI18"/>
<name>A0A6A5SI18_9PLEO</name>
<gene>
    <name evidence="1" type="ORF">EJ02DRAFT_513610</name>
</gene>
<reference evidence="1" key="1">
    <citation type="journal article" date="2020" name="Stud. Mycol.">
        <title>101 Dothideomycetes genomes: a test case for predicting lifestyles and emergence of pathogens.</title>
        <authorList>
            <person name="Haridas S."/>
            <person name="Albert R."/>
            <person name="Binder M."/>
            <person name="Bloem J."/>
            <person name="Labutti K."/>
            <person name="Salamov A."/>
            <person name="Andreopoulos B."/>
            <person name="Baker S."/>
            <person name="Barry K."/>
            <person name="Bills G."/>
            <person name="Bluhm B."/>
            <person name="Cannon C."/>
            <person name="Castanera R."/>
            <person name="Culley D."/>
            <person name="Daum C."/>
            <person name="Ezra D."/>
            <person name="Gonzalez J."/>
            <person name="Henrissat B."/>
            <person name="Kuo A."/>
            <person name="Liang C."/>
            <person name="Lipzen A."/>
            <person name="Lutzoni F."/>
            <person name="Magnuson J."/>
            <person name="Mondo S."/>
            <person name="Nolan M."/>
            <person name="Ohm R."/>
            <person name="Pangilinan J."/>
            <person name="Park H.-J."/>
            <person name="Ramirez L."/>
            <person name="Alfaro M."/>
            <person name="Sun H."/>
            <person name="Tritt A."/>
            <person name="Yoshinaga Y."/>
            <person name="Zwiers L.-H."/>
            <person name="Turgeon B."/>
            <person name="Goodwin S."/>
            <person name="Spatafora J."/>
            <person name="Crous P."/>
            <person name="Grigoriev I."/>
        </authorList>
    </citation>
    <scope>NUCLEOTIDE SEQUENCE</scope>
    <source>
        <strain evidence="1">CBS 161.51</strain>
    </source>
</reference>
<organism evidence="1 2">
    <name type="scientific">Clathrospora elynae</name>
    <dbReference type="NCBI Taxonomy" id="706981"/>
    <lineage>
        <taxon>Eukaryota</taxon>
        <taxon>Fungi</taxon>
        <taxon>Dikarya</taxon>
        <taxon>Ascomycota</taxon>
        <taxon>Pezizomycotina</taxon>
        <taxon>Dothideomycetes</taxon>
        <taxon>Pleosporomycetidae</taxon>
        <taxon>Pleosporales</taxon>
        <taxon>Diademaceae</taxon>
        <taxon>Clathrospora</taxon>
    </lineage>
</organism>
<proteinExistence type="predicted"/>
<evidence type="ECO:0000313" key="1">
    <source>
        <dbReference type="EMBL" id="KAF1939753.1"/>
    </source>
</evidence>
<keyword evidence="2" id="KW-1185">Reference proteome</keyword>
<evidence type="ECO:0000313" key="2">
    <source>
        <dbReference type="Proteomes" id="UP000800038"/>
    </source>
</evidence>